<dbReference type="EMBL" id="UOGB01000029">
    <property type="protein sequence ID" value="VAX15686.1"/>
    <property type="molecule type" value="Genomic_DNA"/>
</dbReference>
<organism evidence="2">
    <name type="scientific">hydrothermal vent metagenome</name>
    <dbReference type="NCBI Taxonomy" id="652676"/>
    <lineage>
        <taxon>unclassified sequences</taxon>
        <taxon>metagenomes</taxon>
        <taxon>ecological metagenomes</taxon>
    </lineage>
</organism>
<accession>A0A3B1BBN3</accession>
<gene>
    <name evidence="2" type="ORF">MNBD_NITROSPINAE03-794</name>
</gene>
<dbReference type="AlphaFoldDB" id="A0A3B1BBN3"/>
<evidence type="ECO:0000256" key="1">
    <source>
        <dbReference type="SAM" id="MobiDB-lite"/>
    </source>
</evidence>
<feature type="compositionally biased region" description="Low complexity" evidence="1">
    <location>
        <begin position="13"/>
        <end position="30"/>
    </location>
</feature>
<name>A0A3B1BBN3_9ZZZZ</name>
<evidence type="ECO:0000313" key="2">
    <source>
        <dbReference type="EMBL" id="VAX15686.1"/>
    </source>
</evidence>
<feature type="region of interest" description="Disordered" evidence="1">
    <location>
        <begin position="1"/>
        <end position="66"/>
    </location>
</feature>
<proteinExistence type="predicted"/>
<protein>
    <submittedName>
        <fullName evidence="2">Uncharacterized protein</fullName>
    </submittedName>
</protein>
<feature type="compositionally biased region" description="Basic and acidic residues" evidence="1">
    <location>
        <begin position="31"/>
        <end position="43"/>
    </location>
</feature>
<reference evidence="2" key="1">
    <citation type="submission" date="2018-06" db="EMBL/GenBank/DDBJ databases">
        <authorList>
            <person name="Zhirakovskaya E."/>
        </authorList>
    </citation>
    <scope>NUCLEOTIDE SEQUENCE</scope>
</reference>
<sequence>MQDIASVGGSGGPSKSAPAIQAQQDLQAQRDAVHTQERSKVLERTTGTGLLGQKMGGMGNKVDVNA</sequence>